<keyword evidence="3" id="KW-1185">Reference proteome</keyword>
<dbReference type="EMBL" id="CAJPIN010006800">
    <property type="protein sequence ID" value="CAG2058197.1"/>
    <property type="molecule type" value="Genomic_DNA"/>
</dbReference>
<organism evidence="2 3">
    <name type="scientific">Timema podura</name>
    <name type="common">Walking stick</name>
    <dbReference type="NCBI Taxonomy" id="61482"/>
    <lineage>
        <taxon>Eukaryota</taxon>
        <taxon>Metazoa</taxon>
        <taxon>Ecdysozoa</taxon>
        <taxon>Arthropoda</taxon>
        <taxon>Hexapoda</taxon>
        <taxon>Insecta</taxon>
        <taxon>Pterygota</taxon>
        <taxon>Neoptera</taxon>
        <taxon>Polyneoptera</taxon>
        <taxon>Phasmatodea</taxon>
        <taxon>Timematodea</taxon>
        <taxon>Timematoidea</taxon>
        <taxon>Timematidae</taxon>
        <taxon>Timema</taxon>
    </lineage>
</organism>
<reference evidence="2" key="1">
    <citation type="submission" date="2021-03" db="EMBL/GenBank/DDBJ databases">
        <authorList>
            <person name="Tran Van P."/>
        </authorList>
    </citation>
    <scope>NUCLEOTIDE SEQUENCE</scope>
</reference>
<sequence>MSQSPAAASLRHISTSLVFYNCPEYWCASLAKTSAVELTVEERNERFPYPPQERFSVLLFSPVSWEVIPNTKMELEEWEHVTCLKNVSLAYEGTTSGLKGYIALGTNYNYGEDITSRGR</sequence>
<evidence type="ECO:0000313" key="3">
    <source>
        <dbReference type="Proteomes" id="UP001153148"/>
    </source>
</evidence>
<feature type="domain" description="RSE1/DDB1/CPSF1 C-terminal" evidence="1">
    <location>
        <begin position="55"/>
        <end position="119"/>
    </location>
</feature>
<dbReference type="Pfam" id="PF03178">
    <property type="entry name" value="CPSF_A"/>
    <property type="match status" value="1"/>
</dbReference>
<dbReference type="Proteomes" id="UP001153148">
    <property type="component" value="Unassembled WGS sequence"/>
</dbReference>
<dbReference type="InterPro" id="IPR015943">
    <property type="entry name" value="WD40/YVTN_repeat-like_dom_sf"/>
</dbReference>
<evidence type="ECO:0000259" key="1">
    <source>
        <dbReference type="Pfam" id="PF03178"/>
    </source>
</evidence>
<feature type="non-terminal residue" evidence="2">
    <location>
        <position position="119"/>
    </location>
</feature>
<accession>A0ABN7NUG0</accession>
<proteinExistence type="predicted"/>
<name>A0ABN7NUG0_TIMPD</name>
<protein>
    <recommendedName>
        <fullName evidence="1">RSE1/DDB1/CPSF1 C-terminal domain-containing protein</fullName>
    </recommendedName>
</protein>
<dbReference type="InterPro" id="IPR004871">
    <property type="entry name" value="RSE1/DDB1/CPSF1_C"/>
</dbReference>
<evidence type="ECO:0000313" key="2">
    <source>
        <dbReference type="EMBL" id="CAG2058197.1"/>
    </source>
</evidence>
<comment type="caution">
    <text evidence="2">The sequence shown here is derived from an EMBL/GenBank/DDBJ whole genome shotgun (WGS) entry which is preliminary data.</text>
</comment>
<gene>
    <name evidence="2" type="ORF">TPAB3V08_LOCUS5171</name>
</gene>
<dbReference type="Gene3D" id="2.130.10.10">
    <property type="entry name" value="YVTN repeat-like/Quinoprotein amine dehydrogenase"/>
    <property type="match status" value="1"/>
</dbReference>